<evidence type="ECO:0000256" key="1">
    <source>
        <dbReference type="ARBA" id="ARBA00022475"/>
    </source>
</evidence>
<keyword evidence="3" id="KW-0645">Protease</keyword>
<evidence type="ECO:0000256" key="2">
    <source>
        <dbReference type="ARBA" id="ARBA00022654"/>
    </source>
</evidence>
<gene>
    <name evidence="9" type="ORF">NE686_13615</name>
</gene>
<dbReference type="Proteomes" id="UP001524478">
    <property type="component" value="Unassembled WGS sequence"/>
</dbReference>
<evidence type="ECO:0000256" key="8">
    <source>
        <dbReference type="SAM" id="Phobius"/>
    </source>
</evidence>
<feature type="transmembrane region" description="Helical" evidence="8">
    <location>
        <begin position="145"/>
        <end position="162"/>
    </location>
</feature>
<keyword evidence="2" id="KW-0673">Quorum sensing</keyword>
<feature type="transmembrane region" description="Helical" evidence="8">
    <location>
        <begin position="79"/>
        <end position="100"/>
    </location>
</feature>
<protein>
    <submittedName>
        <fullName evidence="9">Accessory gene regulator B family protein</fullName>
    </submittedName>
</protein>
<evidence type="ECO:0000256" key="5">
    <source>
        <dbReference type="ARBA" id="ARBA00022801"/>
    </source>
</evidence>
<dbReference type="RefSeq" id="WP_216561524.1">
    <property type="nucleotide sequence ID" value="NZ_JAHLOH010000048.1"/>
</dbReference>
<name>A0ABT1SCH8_9FIRM</name>
<keyword evidence="7 8" id="KW-0472">Membrane</keyword>
<accession>A0ABT1SCH8</accession>
<dbReference type="Pfam" id="PF04647">
    <property type="entry name" value="AgrB"/>
    <property type="match status" value="1"/>
</dbReference>
<keyword evidence="4 8" id="KW-0812">Transmembrane</keyword>
<keyword evidence="1" id="KW-1003">Cell membrane</keyword>
<dbReference type="EMBL" id="JANGAC010000010">
    <property type="protein sequence ID" value="MCQ4924134.1"/>
    <property type="molecule type" value="Genomic_DNA"/>
</dbReference>
<proteinExistence type="predicted"/>
<evidence type="ECO:0000256" key="4">
    <source>
        <dbReference type="ARBA" id="ARBA00022692"/>
    </source>
</evidence>
<evidence type="ECO:0000256" key="6">
    <source>
        <dbReference type="ARBA" id="ARBA00022989"/>
    </source>
</evidence>
<keyword evidence="6 8" id="KW-1133">Transmembrane helix</keyword>
<feature type="transmembrane region" description="Helical" evidence="8">
    <location>
        <begin position="168"/>
        <end position="188"/>
    </location>
</feature>
<organism evidence="9 10">
    <name type="scientific">Tissierella carlieri</name>
    <dbReference type="NCBI Taxonomy" id="689904"/>
    <lineage>
        <taxon>Bacteria</taxon>
        <taxon>Bacillati</taxon>
        <taxon>Bacillota</taxon>
        <taxon>Tissierellia</taxon>
        <taxon>Tissierellales</taxon>
        <taxon>Tissierellaceae</taxon>
        <taxon>Tissierella</taxon>
    </lineage>
</organism>
<sequence>MTDYICKLTLKELCARDIIKEEDIEVYRYGLQLLVATILKGLGIAIIGILTGLLKESIVFILFFSSLRIQAGGYHAKTVINCFIGTSMLLFPSILLLKLLPIIYQPYYVLISMVFSIFFVYLYAPLESENKPLDEEEKILYRRRSLQTVIIGNIIILISMAFSDKFVYYAAIASTGFLLESLTLIHALESEK</sequence>
<feature type="transmembrane region" description="Helical" evidence="8">
    <location>
        <begin position="106"/>
        <end position="124"/>
    </location>
</feature>
<comment type="caution">
    <text evidence="9">The sequence shown here is derived from an EMBL/GenBank/DDBJ whole genome shotgun (WGS) entry which is preliminary data.</text>
</comment>
<reference evidence="9 10" key="1">
    <citation type="submission" date="2022-06" db="EMBL/GenBank/DDBJ databases">
        <title>Isolation of gut microbiota from human fecal samples.</title>
        <authorList>
            <person name="Pamer E.G."/>
            <person name="Barat B."/>
            <person name="Waligurski E."/>
            <person name="Medina S."/>
            <person name="Paddock L."/>
            <person name="Mostad J."/>
        </authorList>
    </citation>
    <scope>NUCLEOTIDE SEQUENCE [LARGE SCALE GENOMIC DNA]</scope>
    <source>
        <strain evidence="9 10">DFI.7.95</strain>
    </source>
</reference>
<keyword evidence="5" id="KW-0378">Hydrolase</keyword>
<evidence type="ECO:0000313" key="10">
    <source>
        <dbReference type="Proteomes" id="UP001524478"/>
    </source>
</evidence>
<keyword evidence="10" id="KW-1185">Reference proteome</keyword>
<evidence type="ECO:0000256" key="7">
    <source>
        <dbReference type="ARBA" id="ARBA00023136"/>
    </source>
</evidence>
<evidence type="ECO:0000313" key="9">
    <source>
        <dbReference type="EMBL" id="MCQ4924134.1"/>
    </source>
</evidence>
<evidence type="ECO:0000256" key="3">
    <source>
        <dbReference type="ARBA" id="ARBA00022670"/>
    </source>
</evidence>
<dbReference type="InterPro" id="IPR006741">
    <property type="entry name" value="AgrB"/>
</dbReference>
<feature type="transmembrane region" description="Helical" evidence="8">
    <location>
        <begin position="42"/>
        <end position="67"/>
    </location>
</feature>
<dbReference type="SMART" id="SM00793">
    <property type="entry name" value="AgrB"/>
    <property type="match status" value="1"/>
</dbReference>